<dbReference type="Proteomes" id="UP000198728">
    <property type="component" value="Unassembled WGS sequence"/>
</dbReference>
<keyword evidence="6 7" id="KW-0472">Membrane</keyword>
<evidence type="ECO:0000313" key="9">
    <source>
        <dbReference type="Proteomes" id="UP000198728"/>
    </source>
</evidence>
<evidence type="ECO:0000256" key="6">
    <source>
        <dbReference type="ARBA" id="ARBA00023136"/>
    </source>
</evidence>
<dbReference type="InterPro" id="IPR002771">
    <property type="entry name" value="Multi_antbiot-R_MarC"/>
</dbReference>
<evidence type="ECO:0000256" key="2">
    <source>
        <dbReference type="ARBA" id="ARBA00009784"/>
    </source>
</evidence>
<keyword evidence="3" id="KW-1003">Cell membrane</keyword>
<keyword evidence="5 7" id="KW-1133">Transmembrane helix</keyword>
<sequence length="240" mass="25589">METLFFGSPDVPDLNVSNLLREFITLFVVIDPIGTLPVFYFATQFVPDRLHWRFAVRAVSVATVVLMLFLVGGQFLLEAIGLRLGSFQIAGGIVLFLFALSMIFGEAKPSREIEEAERDHLAGAIFPLAMPSIASPGAMLAIVILTDNHSNSVSDQIVTAMVLLVVLGFTLLLLLMAGRLRRVMGNVGANVISRVMGLILASVAVDAVLSGAETVGLIAIPEEGSLLQGADVMEAAPDKP</sequence>
<dbReference type="STRING" id="441112.SAMN04488094_115108"/>
<dbReference type="PANTHER" id="PTHR33508:SF1">
    <property type="entry name" value="UPF0056 MEMBRANE PROTEIN YHCE"/>
    <property type="match status" value="1"/>
</dbReference>
<evidence type="ECO:0000256" key="1">
    <source>
        <dbReference type="ARBA" id="ARBA00004651"/>
    </source>
</evidence>
<dbReference type="OrthoDB" id="21094at2"/>
<protein>
    <recommendedName>
        <fullName evidence="7">UPF0056 membrane protein</fullName>
    </recommendedName>
</protein>
<gene>
    <name evidence="8" type="ORF">SAMN04488094_115108</name>
</gene>
<dbReference type="EMBL" id="FOLG01000015">
    <property type="protein sequence ID" value="SFD10933.1"/>
    <property type="molecule type" value="Genomic_DNA"/>
</dbReference>
<evidence type="ECO:0000256" key="3">
    <source>
        <dbReference type="ARBA" id="ARBA00022475"/>
    </source>
</evidence>
<evidence type="ECO:0000256" key="4">
    <source>
        <dbReference type="ARBA" id="ARBA00022692"/>
    </source>
</evidence>
<feature type="transmembrane region" description="Helical" evidence="7">
    <location>
        <begin position="157"/>
        <end position="177"/>
    </location>
</feature>
<feature type="transmembrane region" description="Helical" evidence="7">
    <location>
        <begin position="54"/>
        <end position="77"/>
    </location>
</feature>
<dbReference type="AlphaFoldDB" id="A0A1I1PVB2"/>
<feature type="transmembrane region" description="Helical" evidence="7">
    <location>
        <begin position="23"/>
        <end position="42"/>
    </location>
</feature>
<keyword evidence="4 7" id="KW-0812">Transmembrane</keyword>
<feature type="transmembrane region" description="Helical" evidence="7">
    <location>
        <begin position="125"/>
        <end position="145"/>
    </location>
</feature>
<keyword evidence="9" id="KW-1185">Reference proteome</keyword>
<evidence type="ECO:0000256" key="5">
    <source>
        <dbReference type="ARBA" id="ARBA00022989"/>
    </source>
</evidence>
<dbReference type="Pfam" id="PF01914">
    <property type="entry name" value="MarC"/>
    <property type="match status" value="1"/>
</dbReference>
<evidence type="ECO:0000256" key="7">
    <source>
        <dbReference type="RuleBase" id="RU362048"/>
    </source>
</evidence>
<dbReference type="NCBIfam" id="TIGR00427">
    <property type="entry name" value="NAAT family transporter"/>
    <property type="match status" value="1"/>
</dbReference>
<feature type="transmembrane region" description="Helical" evidence="7">
    <location>
        <begin position="198"/>
        <end position="220"/>
    </location>
</feature>
<comment type="similarity">
    <text evidence="2 7">Belongs to the UPF0056 (MarC) family.</text>
</comment>
<evidence type="ECO:0000313" key="8">
    <source>
        <dbReference type="EMBL" id="SFD10933.1"/>
    </source>
</evidence>
<comment type="subcellular location">
    <subcellularLocation>
        <location evidence="1 7">Cell membrane</location>
        <topology evidence="1 7">Multi-pass membrane protein</topology>
    </subcellularLocation>
</comment>
<dbReference type="PANTHER" id="PTHR33508">
    <property type="entry name" value="UPF0056 MEMBRANE PROTEIN YHCE"/>
    <property type="match status" value="1"/>
</dbReference>
<reference evidence="8 9" key="1">
    <citation type="submission" date="2016-10" db="EMBL/GenBank/DDBJ databases">
        <authorList>
            <person name="de Groot N.N."/>
        </authorList>
    </citation>
    <scope>NUCLEOTIDE SEQUENCE [LARGE SCALE GENOMIC DNA]</scope>
    <source>
        <strain evidence="8 9">DSM 19548</strain>
    </source>
</reference>
<feature type="transmembrane region" description="Helical" evidence="7">
    <location>
        <begin position="83"/>
        <end position="104"/>
    </location>
</feature>
<accession>A0A1I1PVB2</accession>
<organism evidence="8 9">
    <name type="scientific">Tropicimonas isoalkanivorans</name>
    <dbReference type="NCBI Taxonomy" id="441112"/>
    <lineage>
        <taxon>Bacteria</taxon>
        <taxon>Pseudomonadati</taxon>
        <taxon>Pseudomonadota</taxon>
        <taxon>Alphaproteobacteria</taxon>
        <taxon>Rhodobacterales</taxon>
        <taxon>Roseobacteraceae</taxon>
        <taxon>Tropicimonas</taxon>
    </lineage>
</organism>
<dbReference type="GO" id="GO:0005886">
    <property type="term" value="C:plasma membrane"/>
    <property type="evidence" value="ECO:0007669"/>
    <property type="project" value="UniProtKB-SubCell"/>
</dbReference>
<proteinExistence type="inferred from homology"/>
<name>A0A1I1PVB2_9RHOB</name>